<dbReference type="PANTHER" id="PTHR40079">
    <property type="entry name" value="MANNAN ENDO-1,4-BETA-MANNOSIDASE E-RELATED"/>
    <property type="match status" value="1"/>
</dbReference>
<evidence type="ECO:0000313" key="6">
    <source>
        <dbReference type="EMBL" id="AMS04581.1"/>
    </source>
</evidence>
<dbReference type="Gene3D" id="3.20.20.80">
    <property type="entry name" value="Glycosidases"/>
    <property type="match status" value="1"/>
</dbReference>
<evidence type="ECO:0000256" key="2">
    <source>
        <dbReference type="ARBA" id="ARBA00022801"/>
    </source>
</evidence>
<evidence type="ECO:0000256" key="3">
    <source>
        <dbReference type="ARBA" id="ARBA00023295"/>
    </source>
</evidence>
<dbReference type="Proteomes" id="UP000075221">
    <property type="component" value="Chromosome"/>
</dbReference>
<accession>A0AAC8YD64</accession>
<dbReference type="RefSeq" id="WP_062819014.1">
    <property type="nucleotide sequence ID" value="NZ_CP014352.1"/>
</dbReference>
<dbReference type="PANTHER" id="PTHR40079:SF4">
    <property type="entry name" value="GH26 DOMAIN-CONTAINING PROTEIN-RELATED"/>
    <property type="match status" value="1"/>
</dbReference>
<keyword evidence="3 4" id="KW-0326">Glycosidase</keyword>
<dbReference type="AlphaFoldDB" id="A0AAC8YD64"/>
<evidence type="ECO:0000313" key="7">
    <source>
        <dbReference type="EMBL" id="AOZ46071.1"/>
    </source>
</evidence>
<feature type="domain" description="GH26" evidence="5">
    <location>
        <begin position="1"/>
        <end position="284"/>
    </location>
</feature>
<reference evidence="6 8" key="2">
    <citation type="submission" date="2016-02" db="EMBL/GenBank/DDBJ databases">
        <title>Complete Genome Sequence of Propionibacterium acidipropionici ATCC 55737.</title>
        <authorList>
            <person name="Luna Flores C.H."/>
            <person name="Nielsen L.K."/>
            <person name="Marcellin E."/>
        </authorList>
    </citation>
    <scope>NUCLEOTIDE SEQUENCE [LARGE SCALE GENOMIC DNA]</scope>
    <source>
        <strain evidence="6 8">ATCC 55737</strain>
    </source>
</reference>
<proteinExistence type="inferred from homology"/>
<feature type="active site" description="Proton donor" evidence="4">
    <location>
        <position position="101"/>
    </location>
</feature>
<dbReference type="GO" id="GO:0006080">
    <property type="term" value="P:substituted mannan metabolic process"/>
    <property type="evidence" value="ECO:0007669"/>
    <property type="project" value="InterPro"/>
</dbReference>
<protein>
    <recommendedName>
        <fullName evidence="5">GH26 domain-containing protein</fullName>
    </recommendedName>
</protein>
<evidence type="ECO:0000256" key="4">
    <source>
        <dbReference type="PROSITE-ProRule" id="PRU01100"/>
    </source>
</evidence>
<keyword evidence="2 4" id="KW-0378">Hydrolase</keyword>
<dbReference type="GO" id="GO:0016985">
    <property type="term" value="F:mannan endo-1,4-beta-mannosidase activity"/>
    <property type="evidence" value="ECO:0007669"/>
    <property type="project" value="InterPro"/>
</dbReference>
<reference evidence="7 9" key="1">
    <citation type="journal article" date="2016" name="Plant Dis.">
        <title>Improved production of propionic acid using genome shuffling.</title>
        <authorList>
            <person name="Luna-Flores C.H."/>
            <person name="Palfreyman R.W."/>
            <person name="Kromer J.O."/>
            <person name="Nielsen L.K."/>
            <person name="Marcellin E."/>
        </authorList>
    </citation>
    <scope>NUCLEOTIDE SEQUENCE [LARGE SCALE GENOMIC DNA]</scope>
    <source>
        <strain evidence="7 9">F3E8</strain>
    </source>
</reference>
<dbReference type="PROSITE" id="PS51764">
    <property type="entry name" value="GH26"/>
    <property type="match status" value="1"/>
</dbReference>
<keyword evidence="9" id="KW-1185">Reference proteome</keyword>
<dbReference type="SUPFAM" id="SSF51445">
    <property type="entry name" value="(Trans)glycosidases"/>
    <property type="match status" value="1"/>
</dbReference>
<feature type="active site" description="Nucleophile" evidence="4">
    <location>
        <position position="219"/>
    </location>
</feature>
<sequence length="284" mass="31010">MVRLGAWVEGMDADPSVLDRYAEQLGVPMDIAGIFRGPDDDWPYPGDVELGEGRTLLVSWHLDEKADLAGWAAGDQDGWLREAAARIQGHGGPVVLRPWAEMNGDWVGFQPTPRGAAPRPRGGTYEEFIGAWRHVVETVRSCGVTNVKWAFNPTADTYPQTTPVEALYPGDEHVDLLALDGYNWGEGRGLTWRSFTDIFAEQYARLTALAPDLPVWIAETGCAEDPGHDKGAWWRQALRALGDDFPAVEALVLFDADKERDWRADSSPGALAGLREGLSAVAGG</sequence>
<dbReference type="InterPro" id="IPR017853">
    <property type="entry name" value="GH"/>
</dbReference>
<dbReference type="Pfam" id="PF02156">
    <property type="entry name" value="Glyco_hydro_26"/>
    <property type="match status" value="1"/>
</dbReference>
<dbReference type="InterPro" id="IPR000805">
    <property type="entry name" value="Glyco_hydro_26"/>
</dbReference>
<evidence type="ECO:0000259" key="5">
    <source>
        <dbReference type="PROSITE" id="PS51764"/>
    </source>
</evidence>
<evidence type="ECO:0000313" key="8">
    <source>
        <dbReference type="Proteomes" id="UP000075221"/>
    </source>
</evidence>
<dbReference type="EMBL" id="CP015970">
    <property type="protein sequence ID" value="AOZ46071.1"/>
    <property type="molecule type" value="Genomic_DNA"/>
</dbReference>
<name>A0AAC8YD64_9ACTN</name>
<evidence type="ECO:0000313" key="9">
    <source>
        <dbReference type="Proteomes" id="UP000178666"/>
    </source>
</evidence>
<dbReference type="EMBL" id="CP014352">
    <property type="protein sequence ID" value="AMS04581.1"/>
    <property type="molecule type" value="Genomic_DNA"/>
</dbReference>
<dbReference type="Proteomes" id="UP000178666">
    <property type="component" value="Chromosome"/>
</dbReference>
<evidence type="ECO:0000256" key="1">
    <source>
        <dbReference type="ARBA" id="ARBA00007754"/>
    </source>
</evidence>
<comment type="similarity">
    <text evidence="1 4">Belongs to the glycosyl hydrolase 26 family.</text>
</comment>
<organism evidence="6 8">
    <name type="scientific">Acidipropionibacterium acidipropionici</name>
    <dbReference type="NCBI Taxonomy" id="1748"/>
    <lineage>
        <taxon>Bacteria</taxon>
        <taxon>Bacillati</taxon>
        <taxon>Actinomycetota</taxon>
        <taxon>Actinomycetes</taxon>
        <taxon>Propionibacteriales</taxon>
        <taxon>Propionibacteriaceae</taxon>
        <taxon>Acidipropionibacterium</taxon>
    </lineage>
</organism>
<gene>
    <name evidence="7" type="ORF">A8L58_04330</name>
    <name evidence="6" type="ORF">AXH35_02865</name>
</gene>
<dbReference type="InterPro" id="IPR022790">
    <property type="entry name" value="GH26_dom"/>
</dbReference>